<dbReference type="InterPro" id="IPR002139">
    <property type="entry name" value="Ribo/fructo_kinase"/>
</dbReference>
<feature type="binding site" evidence="9">
    <location>
        <begin position="210"/>
        <end position="215"/>
    </location>
    <ligand>
        <name>ATP</name>
        <dbReference type="ChEBI" id="CHEBI:30616"/>
    </ligand>
</feature>
<feature type="binding site" evidence="9">
    <location>
        <position position="272"/>
    </location>
    <ligand>
        <name>K(+)</name>
        <dbReference type="ChEBI" id="CHEBI:29103"/>
    </ligand>
</feature>
<feature type="binding site" evidence="9">
    <location>
        <position position="275"/>
    </location>
    <ligand>
        <name>K(+)</name>
        <dbReference type="ChEBI" id="CHEBI:29103"/>
    </ligand>
</feature>
<evidence type="ECO:0000256" key="3">
    <source>
        <dbReference type="ARBA" id="ARBA00022741"/>
    </source>
</evidence>
<dbReference type="EC" id="2.7.1.15" evidence="9"/>
<feature type="binding site" evidence="9">
    <location>
        <begin position="241"/>
        <end position="242"/>
    </location>
    <ligand>
        <name>ATP</name>
        <dbReference type="ChEBI" id="CHEBI:30616"/>
    </ligand>
</feature>
<evidence type="ECO:0000259" key="10">
    <source>
        <dbReference type="Pfam" id="PF00294"/>
    </source>
</evidence>
<comment type="pathway">
    <text evidence="9">Carbohydrate metabolism; D-ribose degradation; D-ribose 5-phosphate from beta-D-ribopyranose: step 2/2.</text>
</comment>
<evidence type="ECO:0000256" key="2">
    <source>
        <dbReference type="ARBA" id="ARBA00022723"/>
    </source>
</evidence>
<keyword evidence="4 9" id="KW-0418">Kinase</keyword>
<evidence type="ECO:0000256" key="7">
    <source>
        <dbReference type="ARBA" id="ARBA00022958"/>
    </source>
</evidence>
<accession>A0A7C8GSQ2</accession>
<sequence length="296" mass="32373">MDAQSSLKPQITVVGRINIEFITTAIKWEIPGKPLEGKVYKISPGGKGANQAIAASRFGGEVTFLGAVSADQCAALALENLQQNNVLIENVLTVPDKTTEKAFISDYENTVMIIEGANDAISSVNASYGKLKKADIVLMQNEIPIEAQNQIINYCHEHQIPVIYNPAPVRKLDKEMIDKLTFLTPNEEELPIMMNGDLYNRKVFDKIICTKGEKGVEFFLNGRRKQIPAYEIKAVDTTGAGDTFNGVLAVELAKKMDVEESIKMANLAAGIAAGKKGAQASMPTIEQVYKYMENAD</sequence>
<gene>
    <name evidence="9" type="primary">rbsK</name>
    <name evidence="11" type="ORF">F9U64_14370</name>
</gene>
<dbReference type="PRINTS" id="PR00990">
    <property type="entry name" value="RIBOKINASE"/>
</dbReference>
<dbReference type="OrthoDB" id="9775849at2"/>
<name>A0A7C8GSQ2_9BACI</name>
<keyword evidence="2 9" id="KW-0479">Metal-binding</keyword>
<evidence type="ECO:0000256" key="1">
    <source>
        <dbReference type="ARBA" id="ARBA00022679"/>
    </source>
</evidence>
<feature type="binding site" evidence="9">
    <location>
        <begin position="46"/>
        <end position="50"/>
    </location>
    <ligand>
        <name>substrate</name>
    </ligand>
</feature>
<dbReference type="CDD" id="cd01174">
    <property type="entry name" value="ribokinase"/>
    <property type="match status" value="1"/>
</dbReference>
<evidence type="ECO:0000313" key="12">
    <source>
        <dbReference type="Proteomes" id="UP000480246"/>
    </source>
</evidence>
<comment type="caution">
    <text evidence="11">The sequence shown here is derived from an EMBL/GenBank/DDBJ whole genome shotgun (WGS) entry which is preliminary data.</text>
</comment>
<comment type="catalytic activity">
    <reaction evidence="9">
        <text>D-ribose + ATP = D-ribose 5-phosphate + ADP + H(+)</text>
        <dbReference type="Rhea" id="RHEA:13697"/>
        <dbReference type="ChEBI" id="CHEBI:15378"/>
        <dbReference type="ChEBI" id="CHEBI:30616"/>
        <dbReference type="ChEBI" id="CHEBI:47013"/>
        <dbReference type="ChEBI" id="CHEBI:78346"/>
        <dbReference type="ChEBI" id="CHEBI:456216"/>
        <dbReference type="EC" id="2.7.1.15"/>
    </reaction>
</comment>
<keyword evidence="7 9" id="KW-0630">Potassium</keyword>
<feature type="binding site" evidence="9">
    <location>
        <position position="142"/>
    </location>
    <ligand>
        <name>substrate</name>
    </ligand>
</feature>
<evidence type="ECO:0000256" key="8">
    <source>
        <dbReference type="ARBA" id="ARBA00023277"/>
    </source>
</evidence>
<feature type="binding site" evidence="9">
    <location>
        <position position="186"/>
    </location>
    <ligand>
        <name>ATP</name>
        <dbReference type="ChEBI" id="CHEBI:30616"/>
    </ligand>
</feature>
<feature type="binding site" evidence="9">
    <location>
        <position position="266"/>
    </location>
    <ligand>
        <name>ATP</name>
        <dbReference type="ChEBI" id="CHEBI:30616"/>
    </ligand>
</feature>
<dbReference type="GO" id="GO:0019303">
    <property type="term" value="P:D-ribose catabolic process"/>
    <property type="evidence" value="ECO:0007669"/>
    <property type="project" value="UniProtKB-UniRule"/>
</dbReference>
<dbReference type="InterPro" id="IPR011877">
    <property type="entry name" value="Ribokinase"/>
</dbReference>
<keyword evidence="6 9" id="KW-0460">Magnesium</keyword>
<comment type="subunit">
    <text evidence="9">Homodimer.</text>
</comment>
<evidence type="ECO:0000256" key="5">
    <source>
        <dbReference type="ARBA" id="ARBA00022840"/>
    </source>
</evidence>
<evidence type="ECO:0000256" key="4">
    <source>
        <dbReference type="ARBA" id="ARBA00022777"/>
    </source>
</evidence>
<keyword evidence="1 9" id="KW-0808">Transferase</keyword>
<feature type="binding site" evidence="9">
    <location>
        <position position="277"/>
    </location>
    <ligand>
        <name>K(+)</name>
        <dbReference type="ChEBI" id="CHEBI:29103"/>
    </ligand>
</feature>
<dbReference type="Proteomes" id="UP000480246">
    <property type="component" value="Unassembled WGS sequence"/>
</dbReference>
<dbReference type="InterPro" id="IPR011611">
    <property type="entry name" value="PfkB_dom"/>
</dbReference>
<dbReference type="GO" id="GO:0005829">
    <property type="term" value="C:cytosol"/>
    <property type="evidence" value="ECO:0007669"/>
    <property type="project" value="TreeGrafter"/>
</dbReference>
<comment type="subcellular location">
    <subcellularLocation>
        <location evidence="9">Cytoplasm</location>
    </subcellularLocation>
</comment>
<keyword evidence="3 9" id="KW-0547">Nucleotide-binding</keyword>
<dbReference type="InterPro" id="IPR029056">
    <property type="entry name" value="Ribokinase-like"/>
</dbReference>
<evidence type="ECO:0000313" key="11">
    <source>
        <dbReference type="EMBL" id="KAB8130305.1"/>
    </source>
</evidence>
<comment type="function">
    <text evidence="9">Catalyzes the phosphorylation of ribose at O-5 in a reaction requiring ATP and magnesium. The resulting D-ribose-5-phosphate can then be used either for sythesis of nucleotides, histidine, and tryptophan, or as a component of the pentose phosphate pathway.</text>
</comment>
<dbReference type="HAMAP" id="MF_01987">
    <property type="entry name" value="Ribokinase"/>
    <property type="match status" value="1"/>
</dbReference>
<comment type="caution">
    <text evidence="9">Lacks conserved residue(s) required for the propagation of feature annotation.</text>
</comment>
<dbReference type="AlphaFoldDB" id="A0A7C8GSQ2"/>
<comment type="cofactor">
    <cofactor evidence="9">
        <name>Mg(2+)</name>
        <dbReference type="ChEBI" id="CHEBI:18420"/>
    </cofactor>
    <text evidence="9">Requires a divalent cation, most likely magnesium in vivo, as an electrophilic catalyst to aid phosphoryl group transfer. It is the chelate of the metal and the nucleotide that is the actual substrate.</text>
</comment>
<feature type="binding site" evidence="9">
    <location>
        <position position="281"/>
    </location>
    <ligand>
        <name>K(+)</name>
        <dbReference type="ChEBI" id="CHEBI:29103"/>
    </ligand>
</feature>
<dbReference type="RefSeq" id="WP_153404926.1">
    <property type="nucleotide sequence ID" value="NZ_ML762434.1"/>
</dbReference>
<reference evidence="11 12" key="1">
    <citation type="submission" date="2019-10" db="EMBL/GenBank/DDBJ databases">
        <title>Gracilibacillus sp. nov. isolated from rice seeds.</title>
        <authorList>
            <person name="He S."/>
        </authorList>
    </citation>
    <scope>NUCLEOTIDE SEQUENCE [LARGE SCALE GENOMIC DNA]</scope>
    <source>
        <strain evidence="11 12">TD8</strain>
    </source>
</reference>
<keyword evidence="5 9" id="KW-0067">ATP-binding</keyword>
<keyword evidence="12" id="KW-1185">Reference proteome</keyword>
<dbReference type="UniPathway" id="UPA00916">
    <property type="reaction ID" value="UER00889"/>
</dbReference>
<dbReference type="GO" id="GO:0004747">
    <property type="term" value="F:ribokinase activity"/>
    <property type="evidence" value="ECO:0007669"/>
    <property type="project" value="UniProtKB-UniRule"/>
</dbReference>
<feature type="domain" description="Carbohydrate kinase PfkB" evidence="10">
    <location>
        <begin position="10"/>
        <end position="284"/>
    </location>
</feature>
<dbReference type="GO" id="GO:0005524">
    <property type="term" value="F:ATP binding"/>
    <property type="evidence" value="ECO:0007669"/>
    <property type="project" value="UniProtKB-UniRule"/>
</dbReference>
<feature type="binding site" evidence="9">
    <location>
        <position position="238"/>
    </location>
    <ligand>
        <name>K(+)</name>
        <dbReference type="ChEBI" id="CHEBI:29103"/>
    </ligand>
</feature>
<dbReference type="PANTHER" id="PTHR10584:SF166">
    <property type="entry name" value="RIBOKINASE"/>
    <property type="match status" value="1"/>
</dbReference>
<organism evidence="11 12">
    <name type="scientific">Gracilibacillus oryzae</name>
    <dbReference type="NCBI Taxonomy" id="1672701"/>
    <lineage>
        <taxon>Bacteria</taxon>
        <taxon>Bacillati</taxon>
        <taxon>Bacillota</taxon>
        <taxon>Bacilli</taxon>
        <taxon>Bacillales</taxon>
        <taxon>Bacillaceae</taxon>
        <taxon>Gracilibacillus</taxon>
    </lineage>
</organism>
<evidence type="ECO:0000256" key="6">
    <source>
        <dbReference type="ARBA" id="ARBA00022842"/>
    </source>
</evidence>
<comment type="similarity">
    <text evidence="9">Belongs to the carbohydrate kinase PfkB family. Ribokinase subfamily.</text>
</comment>
<proteinExistence type="inferred from homology"/>
<feature type="binding site" evidence="9">
    <location>
        <position position="236"/>
    </location>
    <ligand>
        <name>K(+)</name>
        <dbReference type="ChEBI" id="CHEBI:29103"/>
    </ligand>
</feature>
<dbReference type="Pfam" id="PF00294">
    <property type="entry name" value="PfkB"/>
    <property type="match status" value="1"/>
</dbReference>
<keyword evidence="8 9" id="KW-0119">Carbohydrate metabolism</keyword>
<dbReference type="Gene3D" id="3.40.1190.20">
    <property type="match status" value="1"/>
</dbReference>
<dbReference type="GO" id="GO:0046872">
    <property type="term" value="F:metal ion binding"/>
    <property type="evidence" value="ECO:0007669"/>
    <property type="project" value="UniProtKB-KW"/>
</dbReference>
<feature type="active site" description="Proton acceptor" evidence="9">
    <location>
        <position position="242"/>
    </location>
</feature>
<dbReference type="EMBL" id="WEID01000071">
    <property type="protein sequence ID" value="KAB8130305.1"/>
    <property type="molecule type" value="Genomic_DNA"/>
</dbReference>
<feature type="binding site" evidence="9">
    <location>
        <position position="242"/>
    </location>
    <ligand>
        <name>substrate</name>
    </ligand>
</feature>
<keyword evidence="9" id="KW-0963">Cytoplasm</keyword>
<evidence type="ECO:0000256" key="9">
    <source>
        <dbReference type="HAMAP-Rule" id="MF_01987"/>
    </source>
</evidence>
<protein>
    <recommendedName>
        <fullName evidence="9">Ribokinase</fullName>
        <shortName evidence="9">RK</shortName>
        <ecNumber evidence="9">2.7.1.15</ecNumber>
    </recommendedName>
</protein>
<comment type="activity regulation">
    <text evidence="9">Activated by a monovalent cation that binds near, but not in, the active site. The most likely occupant of the site in vivo is potassium. Ion binding induces a conformational change that may alter substrate affinity.</text>
</comment>
<dbReference type="PANTHER" id="PTHR10584">
    <property type="entry name" value="SUGAR KINASE"/>
    <property type="match status" value="1"/>
</dbReference>
<dbReference type="SUPFAM" id="SSF53613">
    <property type="entry name" value="Ribokinase-like"/>
    <property type="match status" value="1"/>
</dbReference>